<dbReference type="InterPro" id="IPR011704">
    <property type="entry name" value="ATPase_dyneun-rel_AAA"/>
</dbReference>
<dbReference type="GO" id="GO:0005524">
    <property type="term" value="F:ATP binding"/>
    <property type="evidence" value="ECO:0007669"/>
    <property type="project" value="InterPro"/>
</dbReference>
<comment type="caution">
    <text evidence="2">The sequence shown here is derived from an EMBL/GenBank/DDBJ whole genome shotgun (WGS) entry which is preliminary data.</text>
</comment>
<proteinExistence type="predicted"/>
<dbReference type="SMART" id="SM00382">
    <property type="entry name" value="AAA"/>
    <property type="match status" value="1"/>
</dbReference>
<name>A0A5C6B4S5_9BACT</name>
<keyword evidence="3" id="KW-1185">Reference proteome</keyword>
<feature type="domain" description="AAA+ ATPase" evidence="1">
    <location>
        <begin position="52"/>
        <end position="240"/>
    </location>
</feature>
<dbReference type="SUPFAM" id="SSF52540">
    <property type="entry name" value="P-loop containing nucleoside triphosphate hydrolases"/>
    <property type="match status" value="1"/>
</dbReference>
<dbReference type="EMBL" id="SJPN01000002">
    <property type="protein sequence ID" value="TWU06481.1"/>
    <property type="molecule type" value="Genomic_DNA"/>
</dbReference>
<dbReference type="Pfam" id="PF07728">
    <property type="entry name" value="AAA_5"/>
    <property type="match status" value="1"/>
</dbReference>
<dbReference type="PANTHER" id="PTHR42759">
    <property type="entry name" value="MOXR FAMILY PROTEIN"/>
    <property type="match status" value="1"/>
</dbReference>
<organism evidence="2 3">
    <name type="scientific">Stieleria varia</name>
    <dbReference type="NCBI Taxonomy" id="2528005"/>
    <lineage>
        <taxon>Bacteria</taxon>
        <taxon>Pseudomonadati</taxon>
        <taxon>Planctomycetota</taxon>
        <taxon>Planctomycetia</taxon>
        <taxon>Pirellulales</taxon>
        <taxon>Pirellulaceae</taxon>
        <taxon>Stieleria</taxon>
    </lineage>
</organism>
<dbReference type="Gene3D" id="3.40.50.300">
    <property type="entry name" value="P-loop containing nucleotide triphosphate hydrolases"/>
    <property type="match status" value="1"/>
</dbReference>
<dbReference type="CDD" id="cd00009">
    <property type="entry name" value="AAA"/>
    <property type="match status" value="1"/>
</dbReference>
<protein>
    <submittedName>
        <fullName evidence="2">AAA domain (Dynein-related subfamily)</fullName>
    </submittedName>
</protein>
<dbReference type="PANTHER" id="PTHR42759:SF1">
    <property type="entry name" value="MAGNESIUM-CHELATASE SUBUNIT CHLD"/>
    <property type="match status" value="1"/>
</dbReference>
<accession>A0A5C6B4S5</accession>
<dbReference type="InterPro" id="IPR027417">
    <property type="entry name" value="P-loop_NTPase"/>
</dbReference>
<dbReference type="GO" id="GO:0016887">
    <property type="term" value="F:ATP hydrolysis activity"/>
    <property type="evidence" value="ECO:0007669"/>
    <property type="project" value="InterPro"/>
</dbReference>
<gene>
    <name evidence="2" type="ORF">Pla52n_22020</name>
</gene>
<dbReference type="InterPro" id="IPR003593">
    <property type="entry name" value="AAA+_ATPase"/>
</dbReference>
<evidence type="ECO:0000259" key="1">
    <source>
        <dbReference type="SMART" id="SM00382"/>
    </source>
</evidence>
<reference evidence="2 3" key="1">
    <citation type="submission" date="2019-02" db="EMBL/GenBank/DDBJ databases">
        <title>Deep-cultivation of Planctomycetes and their phenomic and genomic characterization uncovers novel biology.</title>
        <authorList>
            <person name="Wiegand S."/>
            <person name="Jogler M."/>
            <person name="Boedeker C."/>
            <person name="Pinto D."/>
            <person name="Vollmers J."/>
            <person name="Rivas-Marin E."/>
            <person name="Kohn T."/>
            <person name="Peeters S.H."/>
            <person name="Heuer A."/>
            <person name="Rast P."/>
            <person name="Oberbeckmann S."/>
            <person name="Bunk B."/>
            <person name="Jeske O."/>
            <person name="Meyerdierks A."/>
            <person name="Storesund J.E."/>
            <person name="Kallscheuer N."/>
            <person name="Luecker S."/>
            <person name="Lage O.M."/>
            <person name="Pohl T."/>
            <person name="Merkel B.J."/>
            <person name="Hornburger P."/>
            <person name="Mueller R.-W."/>
            <person name="Bruemmer F."/>
            <person name="Labrenz M."/>
            <person name="Spormann A.M."/>
            <person name="Op Den Camp H."/>
            <person name="Overmann J."/>
            <person name="Amann R."/>
            <person name="Jetten M.S.M."/>
            <person name="Mascher T."/>
            <person name="Medema M.H."/>
            <person name="Devos D.P."/>
            <person name="Kaster A.-K."/>
            <person name="Ovreas L."/>
            <person name="Rohde M."/>
            <person name="Galperin M.Y."/>
            <person name="Jogler C."/>
        </authorList>
    </citation>
    <scope>NUCLEOTIDE SEQUENCE [LARGE SCALE GENOMIC DNA]</scope>
    <source>
        <strain evidence="2 3">Pla52n</strain>
    </source>
</reference>
<dbReference type="AlphaFoldDB" id="A0A5C6B4S5"/>
<sequence length="327" mass="35951">MQFGISDVTIRFQSQRVQTCQAAPQQAATLEGKTYVYHHPDIALAINIALITGRPLLIEGPSGCGKSSLAVNVALSLGRRFYQHVVTNRSEAQELLWTTDNIRRLNDAQANQLLPLPAYIEPGALWWAMDPDSASQRGSTEPLDERWLPIDPDVFATAEHTSNGTASGAVVLIDEIDKADPDMPNGLLVPLGSLRFTVTPTMSLVAATEPPLVMITTNNERELPPAFLRRCVRLELPPPTTDTLIEIAQAVDPNAGYDTAFLRKIADAVQRIHQSGDRSTPCSTAEYLDTVRACHELNLTADSADFERLTRIVLQTSPRDRDESNWS</sequence>
<dbReference type="Proteomes" id="UP000320176">
    <property type="component" value="Unassembled WGS sequence"/>
</dbReference>
<evidence type="ECO:0000313" key="2">
    <source>
        <dbReference type="EMBL" id="TWU06481.1"/>
    </source>
</evidence>
<evidence type="ECO:0000313" key="3">
    <source>
        <dbReference type="Proteomes" id="UP000320176"/>
    </source>
</evidence>
<dbReference type="InterPro" id="IPR050764">
    <property type="entry name" value="CbbQ/NirQ/NorQ/GpvN"/>
</dbReference>